<reference evidence="1" key="1">
    <citation type="journal article" date="2020" name="mSystems">
        <title>Genome- and Community-Level Interaction Insights into Carbon Utilization and Element Cycling Functions of Hydrothermarchaeota in Hydrothermal Sediment.</title>
        <authorList>
            <person name="Zhou Z."/>
            <person name="Liu Y."/>
            <person name="Xu W."/>
            <person name="Pan J."/>
            <person name="Luo Z.H."/>
            <person name="Li M."/>
        </authorList>
    </citation>
    <scope>NUCLEOTIDE SEQUENCE</scope>
    <source>
        <strain evidence="1">HyVt-388</strain>
    </source>
</reference>
<sequence>MKRNMLIMIFVLLFIRVVPAVADWTLLNGISSTFWYVGLTYYQGKVYLYESTGGGGDGFWEYDVLSDLCKRRPGYSAVT</sequence>
<gene>
    <name evidence="1" type="ORF">ENI34_05125</name>
</gene>
<comment type="caution">
    <text evidence="1">The sequence shown here is derived from an EMBL/GenBank/DDBJ whole genome shotgun (WGS) entry which is preliminary data.</text>
</comment>
<evidence type="ECO:0000313" key="2">
    <source>
        <dbReference type="Proteomes" id="UP000885826"/>
    </source>
</evidence>
<protein>
    <submittedName>
        <fullName evidence="1">Uncharacterized protein</fullName>
    </submittedName>
</protein>
<name>A0A9C9EMD3_UNCW3</name>
<proteinExistence type="predicted"/>
<evidence type="ECO:0000313" key="1">
    <source>
        <dbReference type="EMBL" id="HEC78510.1"/>
    </source>
</evidence>
<accession>A0A9C9EMD3</accession>
<organism evidence="1 2">
    <name type="scientific">candidate division WOR-3 bacterium</name>
    <dbReference type="NCBI Taxonomy" id="2052148"/>
    <lineage>
        <taxon>Bacteria</taxon>
        <taxon>Bacteria division WOR-3</taxon>
    </lineage>
</organism>
<dbReference type="EMBL" id="DRIG01000056">
    <property type="protein sequence ID" value="HEC78510.1"/>
    <property type="molecule type" value="Genomic_DNA"/>
</dbReference>
<dbReference type="AlphaFoldDB" id="A0A9C9EMD3"/>
<dbReference type="Proteomes" id="UP000885826">
    <property type="component" value="Unassembled WGS sequence"/>
</dbReference>